<evidence type="ECO:0000256" key="7">
    <source>
        <dbReference type="ARBA" id="ARBA00023136"/>
    </source>
</evidence>
<organism evidence="12 13">
    <name type="scientific">Cutaneotrichosporon spelunceum</name>
    <dbReference type="NCBI Taxonomy" id="1672016"/>
    <lineage>
        <taxon>Eukaryota</taxon>
        <taxon>Fungi</taxon>
        <taxon>Dikarya</taxon>
        <taxon>Basidiomycota</taxon>
        <taxon>Agaricomycotina</taxon>
        <taxon>Tremellomycetes</taxon>
        <taxon>Trichosporonales</taxon>
        <taxon>Trichosporonaceae</taxon>
        <taxon>Cutaneotrichosporon</taxon>
    </lineage>
</organism>
<evidence type="ECO:0000313" key="13">
    <source>
        <dbReference type="Proteomes" id="UP001222932"/>
    </source>
</evidence>
<gene>
    <name evidence="12" type="ORF">CspeluHIS016_0403700</name>
</gene>
<evidence type="ECO:0000256" key="4">
    <source>
        <dbReference type="ARBA" id="ARBA00022692"/>
    </source>
</evidence>
<name>A0AAD3TVA0_9TREE</name>
<dbReference type="InterPro" id="IPR043130">
    <property type="entry name" value="CDP-OH_PTrfase_TM_dom"/>
</dbReference>
<dbReference type="GO" id="GO:0032049">
    <property type="term" value="P:cardiolipin biosynthetic process"/>
    <property type="evidence" value="ECO:0007669"/>
    <property type="project" value="TreeGrafter"/>
</dbReference>
<evidence type="ECO:0000256" key="8">
    <source>
        <dbReference type="ARBA" id="ARBA00023209"/>
    </source>
</evidence>
<keyword evidence="2" id="KW-0444">Lipid biosynthesis</keyword>
<dbReference type="GO" id="GO:0016020">
    <property type="term" value="C:membrane"/>
    <property type="evidence" value="ECO:0007669"/>
    <property type="project" value="UniProtKB-SubCell"/>
</dbReference>
<comment type="caution">
    <text evidence="12">The sequence shown here is derived from an EMBL/GenBank/DDBJ whole genome shotgun (WGS) entry which is preliminary data.</text>
</comment>
<keyword evidence="6" id="KW-0443">Lipid metabolism</keyword>
<keyword evidence="4 11" id="KW-0812">Transmembrane</keyword>
<sequence length="261" mass="28352">MSVTVFLRAPRGARVLGSLARSTAVSARPPLFSAAVQRITAPTKPGKTEPTELHESPYTLPNALTVARIAACPFLAYAIVKGDFQIATGILVASGLTDWLDGYLARKWNQKTVIGSIIDPMADKMLVTTLVVCLTYKGLLPLPLAVLIFGRDFALSMWAFYLRYKSLPPPRTLKRYFDPTMPSAEVQPTQISKINTALQLVLMAFTTASPLLVSAGYPIGAYLEGLQWIVAGTTIWSGLSYVGASGYKFLKQPGKKRLGKK</sequence>
<dbReference type="PANTHER" id="PTHR14269:SF60">
    <property type="entry name" value="CARDIOLIPIN SYNTHASE (CMP-FORMING)"/>
    <property type="match status" value="1"/>
</dbReference>
<comment type="similarity">
    <text evidence="10">Belongs to the CDP-alcohol phosphatidyltransferase class-I family.</text>
</comment>
<keyword evidence="8" id="KW-0594">Phospholipid biosynthesis</keyword>
<keyword evidence="3 10" id="KW-0808">Transferase</keyword>
<evidence type="ECO:0000256" key="2">
    <source>
        <dbReference type="ARBA" id="ARBA00022516"/>
    </source>
</evidence>
<reference evidence="12" key="1">
    <citation type="journal article" date="2023" name="BMC Genomics">
        <title>Chromosome-level genome assemblies of Cutaneotrichosporon spp. (Trichosporonales, Basidiomycota) reveal imbalanced evolution between nucleotide sequences and chromosome synteny.</title>
        <authorList>
            <person name="Kobayashi Y."/>
            <person name="Kayamori A."/>
            <person name="Aoki K."/>
            <person name="Shiwa Y."/>
            <person name="Matsutani M."/>
            <person name="Fujita N."/>
            <person name="Sugita T."/>
            <person name="Iwasaki W."/>
            <person name="Tanaka N."/>
            <person name="Takashima M."/>
        </authorList>
    </citation>
    <scope>NUCLEOTIDE SEQUENCE</scope>
    <source>
        <strain evidence="12">HIS016</strain>
    </source>
</reference>
<evidence type="ECO:0008006" key="14">
    <source>
        <dbReference type="Google" id="ProtNLM"/>
    </source>
</evidence>
<evidence type="ECO:0000256" key="9">
    <source>
        <dbReference type="ARBA" id="ARBA00023264"/>
    </source>
</evidence>
<evidence type="ECO:0000256" key="1">
    <source>
        <dbReference type="ARBA" id="ARBA00004141"/>
    </source>
</evidence>
<dbReference type="PANTHER" id="PTHR14269">
    <property type="entry name" value="CDP-DIACYLGLYCEROL--GLYCEROL-3-PHOSPHATE 3-PHOSPHATIDYLTRANSFERASE-RELATED"/>
    <property type="match status" value="1"/>
</dbReference>
<dbReference type="PROSITE" id="PS00379">
    <property type="entry name" value="CDP_ALCOHOL_P_TRANSF"/>
    <property type="match status" value="1"/>
</dbReference>
<evidence type="ECO:0000313" key="12">
    <source>
        <dbReference type="EMBL" id="GMK57536.1"/>
    </source>
</evidence>
<dbReference type="Proteomes" id="UP001222932">
    <property type="component" value="Unassembled WGS sequence"/>
</dbReference>
<proteinExistence type="inferred from homology"/>
<dbReference type="InterPro" id="IPR048254">
    <property type="entry name" value="CDP_ALCOHOL_P_TRANSF_CS"/>
</dbReference>
<dbReference type="InterPro" id="IPR050324">
    <property type="entry name" value="CDP-alcohol_PTase-I"/>
</dbReference>
<dbReference type="GO" id="GO:0005739">
    <property type="term" value="C:mitochondrion"/>
    <property type="evidence" value="ECO:0007669"/>
    <property type="project" value="TreeGrafter"/>
</dbReference>
<reference evidence="12" key="2">
    <citation type="submission" date="2023-06" db="EMBL/GenBank/DDBJ databases">
        <authorList>
            <person name="Kobayashi Y."/>
            <person name="Kayamori A."/>
            <person name="Aoki K."/>
            <person name="Shiwa Y."/>
            <person name="Fujita N."/>
            <person name="Sugita T."/>
            <person name="Iwasaki W."/>
            <person name="Tanaka N."/>
            <person name="Takashima M."/>
        </authorList>
    </citation>
    <scope>NUCLEOTIDE SEQUENCE</scope>
    <source>
        <strain evidence="12">HIS016</strain>
    </source>
</reference>
<evidence type="ECO:0000256" key="6">
    <source>
        <dbReference type="ARBA" id="ARBA00023098"/>
    </source>
</evidence>
<dbReference type="Gene3D" id="1.20.120.1760">
    <property type="match status" value="1"/>
</dbReference>
<dbReference type="EMBL" id="BTCM01000004">
    <property type="protein sequence ID" value="GMK57536.1"/>
    <property type="molecule type" value="Genomic_DNA"/>
</dbReference>
<comment type="subcellular location">
    <subcellularLocation>
        <location evidence="1">Membrane</location>
        <topology evidence="1">Multi-pass membrane protein</topology>
    </subcellularLocation>
</comment>
<feature type="transmembrane region" description="Helical" evidence="11">
    <location>
        <begin position="200"/>
        <end position="220"/>
    </location>
</feature>
<keyword evidence="9" id="KW-1208">Phospholipid metabolism</keyword>
<evidence type="ECO:0000256" key="10">
    <source>
        <dbReference type="RuleBase" id="RU003750"/>
    </source>
</evidence>
<keyword evidence="7 11" id="KW-0472">Membrane</keyword>
<evidence type="ECO:0000256" key="5">
    <source>
        <dbReference type="ARBA" id="ARBA00022989"/>
    </source>
</evidence>
<evidence type="ECO:0000256" key="3">
    <source>
        <dbReference type="ARBA" id="ARBA00022679"/>
    </source>
</evidence>
<dbReference type="InterPro" id="IPR000462">
    <property type="entry name" value="CDP-OH_P_trans"/>
</dbReference>
<feature type="transmembrane region" description="Helical" evidence="11">
    <location>
        <begin position="226"/>
        <end position="250"/>
    </location>
</feature>
<accession>A0AAD3TVA0</accession>
<protein>
    <recommendedName>
        <fullName evidence="14">Cardiolipin synthase</fullName>
    </recommendedName>
</protein>
<dbReference type="GO" id="GO:0043337">
    <property type="term" value="F:cardiolipin synthase (CMP-forming)"/>
    <property type="evidence" value="ECO:0007669"/>
    <property type="project" value="TreeGrafter"/>
</dbReference>
<keyword evidence="13" id="KW-1185">Reference proteome</keyword>
<evidence type="ECO:0000256" key="11">
    <source>
        <dbReference type="SAM" id="Phobius"/>
    </source>
</evidence>
<dbReference type="Pfam" id="PF01066">
    <property type="entry name" value="CDP-OH_P_transf"/>
    <property type="match status" value="1"/>
</dbReference>
<keyword evidence="5 11" id="KW-1133">Transmembrane helix</keyword>
<dbReference type="AlphaFoldDB" id="A0AAD3TVA0"/>